<name>A0ABQ9N3S8_HEVBR</name>
<gene>
    <name evidence="3" type="ORF">P3X46_001965</name>
</gene>
<organism evidence="3 4">
    <name type="scientific">Hevea brasiliensis</name>
    <name type="common">Para rubber tree</name>
    <name type="synonym">Siphonia brasiliensis</name>
    <dbReference type="NCBI Taxonomy" id="3981"/>
    <lineage>
        <taxon>Eukaryota</taxon>
        <taxon>Viridiplantae</taxon>
        <taxon>Streptophyta</taxon>
        <taxon>Embryophyta</taxon>
        <taxon>Tracheophyta</taxon>
        <taxon>Spermatophyta</taxon>
        <taxon>Magnoliopsida</taxon>
        <taxon>eudicotyledons</taxon>
        <taxon>Gunneridae</taxon>
        <taxon>Pentapetalae</taxon>
        <taxon>rosids</taxon>
        <taxon>fabids</taxon>
        <taxon>Malpighiales</taxon>
        <taxon>Euphorbiaceae</taxon>
        <taxon>Crotonoideae</taxon>
        <taxon>Micrandreae</taxon>
        <taxon>Hevea</taxon>
    </lineage>
</organism>
<dbReference type="EMBL" id="JARPOI010000002">
    <property type="protein sequence ID" value="KAJ9186388.1"/>
    <property type="molecule type" value="Genomic_DNA"/>
</dbReference>
<feature type="region of interest" description="Disordered" evidence="1">
    <location>
        <begin position="1"/>
        <end position="28"/>
    </location>
</feature>
<evidence type="ECO:0000256" key="2">
    <source>
        <dbReference type="SAM" id="Phobius"/>
    </source>
</evidence>
<dbReference type="Proteomes" id="UP001174677">
    <property type="component" value="Chromosome 2"/>
</dbReference>
<feature type="transmembrane region" description="Helical" evidence="2">
    <location>
        <begin position="64"/>
        <end position="84"/>
    </location>
</feature>
<reference evidence="3" key="1">
    <citation type="journal article" date="2023" name="Plant Biotechnol. J.">
        <title>Chromosome-level wild Hevea brasiliensis genome provides new tools for genomic-assisted breeding and valuable loci to elevate rubber yield.</title>
        <authorList>
            <person name="Cheng H."/>
            <person name="Song X."/>
            <person name="Hu Y."/>
            <person name="Wu T."/>
            <person name="Yang Q."/>
            <person name="An Z."/>
            <person name="Feng S."/>
            <person name="Deng Z."/>
            <person name="Wu W."/>
            <person name="Zeng X."/>
            <person name="Tu M."/>
            <person name="Wang X."/>
            <person name="Huang H."/>
        </authorList>
    </citation>
    <scope>NUCLEOTIDE SEQUENCE</scope>
    <source>
        <strain evidence="3">MT/VB/25A 57/8</strain>
    </source>
</reference>
<accession>A0ABQ9N3S8</accession>
<keyword evidence="2" id="KW-0472">Membrane</keyword>
<proteinExistence type="predicted"/>
<evidence type="ECO:0000313" key="4">
    <source>
        <dbReference type="Proteomes" id="UP001174677"/>
    </source>
</evidence>
<protein>
    <submittedName>
        <fullName evidence="3">Uncharacterized protein</fullName>
    </submittedName>
</protein>
<sequence length="107" mass="11824">MCTTTSDDEETGTTAPGDNTTIKKQRYKRRKVRYSSHTVLRQALFHSATVPEQDSGNPSVMTGLAQFVLIVSAVGQVVLGRFYINPPGLVERLNSNLPSQIRIIGYK</sequence>
<keyword evidence="2" id="KW-1133">Transmembrane helix</keyword>
<keyword evidence="2" id="KW-0812">Transmembrane</keyword>
<comment type="caution">
    <text evidence="3">The sequence shown here is derived from an EMBL/GenBank/DDBJ whole genome shotgun (WGS) entry which is preliminary data.</text>
</comment>
<evidence type="ECO:0000313" key="3">
    <source>
        <dbReference type="EMBL" id="KAJ9186388.1"/>
    </source>
</evidence>
<evidence type="ECO:0000256" key="1">
    <source>
        <dbReference type="SAM" id="MobiDB-lite"/>
    </source>
</evidence>
<keyword evidence="4" id="KW-1185">Reference proteome</keyword>
<feature type="compositionally biased region" description="Acidic residues" evidence="1">
    <location>
        <begin position="1"/>
        <end position="11"/>
    </location>
</feature>